<dbReference type="EC" id="3.5.4.33" evidence="8"/>
<keyword evidence="5 8" id="KW-0378">Hydrolase</keyword>
<accession>A0A5C6Z5X3</accession>
<evidence type="ECO:0000259" key="9">
    <source>
        <dbReference type="PROSITE" id="PS51747"/>
    </source>
</evidence>
<dbReference type="GO" id="GO:0008270">
    <property type="term" value="F:zinc ion binding"/>
    <property type="evidence" value="ECO:0007669"/>
    <property type="project" value="UniProtKB-UniRule"/>
</dbReference>
<organism evidence="10 11">
    <name type="scientific">Aequorivita antarctica</name>
    <dbReference type="NCBI Taxonomy" id="153266"/>
    <lineage>
        <taxon>Bacteria</taxon>
        <taxon>Pseudomonadati</taxon>
        <taxon>Bacteroidota</taxon>
        <taxon>Flavobacteriia</taxon>
        <taxon>Flavobacteriales</taxon>
        <taxon>Flavobacteriaceae</taxon>
        <taxon>Aequorivita</taxon>
    </lineage>
</organism>
<keyword evidence="11" id="KW-1185">Reference proteome</keyword>
<evidence type="ECO:0000313" key="11">
    <source>
        <dbReference type="Proteomes" id="UP000321497"/>
    </source>
</evidence>
<dbReference type="EMBL" id="VORT01000001">
    <property type="protein sequence ID" value="TXD75120.1"/>
    <property type="molecule type" value="Genomic_DNA"/>
</dbReference>
<dbReference type="GO" id="GO:0002100">
    <property type="term" value="P:tRNA wobble adenosine to inosine editing"/>
    <property type="evidence" value="ECO:0007669"/>
    <property type="project" value="UniProtKB-UniRule"/>
</dbReference>
<dbReference type="PANTHER" id="PTHR11079:SF202">
    <property type="entry name" value="TRNA-SPECIFIC ADENOSINE DEAMINASE"/>
    <property type="match status" value="1"/>
</dbReference>
<comment type="similarity">
    <text evidence="1">Belongs to the cytidine and deoxycytidylate deaminase family. ADAT2 subfamily.</text>
</comment>
<comment type="function">
    <text evidence="8">Catalyzes the deamination of adenosine to inosine at the wobble position 34 of tRNA(Arg2).</text>
</comment>
<dbReference type="SUPFAM" id="SSF53927">
    <property type="entry name" value="Cytidine deaminase-like"/>
    <property type="match status" value="1"/>
</dbReference>
<dbReference type="Gene3D" id="3.40.140.10">
    <property type="entry name" value="Cytidine Deaminase, domain 2"/>
    <property type="match status" value="1"/>
</dbReference>
<feature type="binding site" evidence="8">
    <location>
        <position position="86"/>
    </location>
    <ligand>
        <name>Zn(2+)</name>
        <dbReference type="ChEBI" id="CHEBI:29105"/>
        <note>catalytic</note>
    </ligand>
</feature>
<comment type="caution">
    <text evidence="10">The sequence shown here is derived from an EMBL/GenBank/DDBJ whole genome shotgun (WGS) entry which is preliminary data.</text>
</comment>
<evidence type="ECO:0000256" key="7">
    <source>
        <dbReference type="ARBA" id="ARBA00048045"/>
    </source>
</evidence>
<evidence type="ECO:0000313" key="10">
    <source>
        <dbReference type="EMBL" id="TXD75120.1"/>
    </source>
</evidence>
<dbReference type="GO" id="GO:0052717">
    <property type="term" value="F:tRNA-specific adenosine-34 deaminase activity"/>
    <property type="evidence" value="ECO:0007669"/>
    <property type="project" value="UniProtKB-UniRule"/>
</dbReference>
<feature type="binding site" evidence="8">
    <location>
        <position position="89"/>
    </location>
    <ligand>
        <name>Zn(2+)</name>
        <dbReference type="ChEBI" id="CHEBI:29105"/>
        <note>catalytic</note>
    </ligand>
</feature>
<dbReference type="OrthoDB" id="9802676at2"/>
<evidence type="ECO:0000256" key="6">
    <source>
        <dbReference type="ARBA" id="ARBA00022833"/>
    </source>
</evidence>
<dbReference type="RefSeq" id="WP_111843249.1">
    <property type="nucleotide sequence ID" value="NZ_UEGI01000001.1"/>
</dbReference>
<keyword evidence="4 8" id="KW-0479">Metal-binding</keyword>
<evidence type="ECO:0000256" key="4">
    <source>
        <dbReference type="ARBA" id="ARBA00022723"/>
    </source>
</evidence>
<dbReference type="InterPro" id="IPR016192">
    <property type="entry name" value="APOBEC/CMP_deaminase_Zn-bd"/>
</dbReference>
<dbReference type="InterPro" id="IPR028883">
    <property type="entry name" value="tRNA_aden_deaminase"/>
</dbReference>
<proteinExistence type="inferred from homology"/>
<dbReference type="Proteomes" id="UP000321497">
    <property type="component" value="Unassembled WGS sequence"/>
</dbReference>
<dbReference type="HAMAP" id="MF_00972">
    <property type="entry name" value="tRNA_aden_deaminase"/>
    <property type="match status" value="1"/>
</dbReference>
<reference evidence="10 11" key="1">
    <citation type="submission" date="2019-08" db="EMBL/GenBank/DDBJ databases">
        <title>Genome of Aequorivita antarctica SW49 (type strain).</title>
        <authorList>
            <person name="Bowman J.P."/>
        </authorList>
    </citation>
    <scope>NUCLEOTIDE SEQUENCE [LARGE SCALE GENOMIC DNA]</scope>
    <source>
        <strain evidence="10 11">SW49</strain>
    </source>
</reference>
<name>A0A5C6Z5X3_9FLAO</name>
<keyword evidence="3 8" id="KW-0819">tRNA processing</keyword>
<comment type="catalytic activity">
    <reaction evidence="7 8">
        <text>adenosine(34) in tRNA + H2O + H(+) = inosine(34) in tRNA + NH4(+)</text>
        <dbReference type="Rhea" id="RHEA:43168"/>
        <dbReference type="Rhea" id="RHEA-COMP:10373"/>
        <dbReference type="Rhea" id="RHEA-COMP:10374"/>
        <dbReference type="ChEBI" id="CHEBI:15377"/>
        <dbReference type="ChEBI" id="CHEBI:15378"/>
        <dbReference type="ChEBI" id="CHEBI:28938"/>
        <dbReference type="ChEBI" id="CHEBI:74411"/>
        <dbReference type="ChEBI" id="CHEBI:82852"/>
        <dbReference type="EC" id="3.5.4.33"/>
    </reaction>
</comment>
<dbReference type="InterPro" id="IPR002125">
    <property type="entry name" value="CMP_dCMP_dom"/>
</dbReference>
<feature type="binding site" evidence="8">
    <location>
        <position position="56"/>
    </location>
    <ligand>
        <name>Zn(2+)</name>
        <dbReference type="ChEBI" id="CHEBI:29105"/>
        <note>catalytic</note>
    </ligand>
</feature>
<evidence type="ECO:0000256" key="8">
    <source>
        <dbReference type="HAMAP-Rule" id="MF_00972"/>
    </source>
</evidence>
<dbReference type="AlphaFoldDB" id="A0A5C6Z5X3"/>
<evidence type="ECO:0000256" key="1">
    <source>
        <dbReference type="ARBA" id="ARBA00010669"/>
    </source>
</evidence>
<comment type="cofactor">
    <cofactor evidence="8">
        <name>Zn(2+)</name>
        <dbReference type="ChEBI" id="CHEBI:29105"/>
    </cofactor>
    <text evidence="8">Binds 1 zinc ion per subunit.</text>
</comment>
<dbReference type="PROSITE" id="PS51747">
    <property type="entry name" value="CYT_DCMP_DEAMINASES_2"/>
    <property type="match status" value="1"/>
</dbReference>
<evidence type="ECO:0000256" key="3">
    <source>
        <dbReference type="ARBA" id="ARBA00022694"/>
    </source>
</evidence>
<dbReference type="Pfam" id="PF00383">
    <property type="entry name" value="dCMP_cyt_deam_1"/>
    <property type="match status" value="1"/>
</dbReference>
<dbReference type="PANTHER" id="PTHR11079">
    <property type="entry name" value="CYTOSINE DEAMINASE FAMILY MEMBER"/>
    <property type="match status" value="1"/>
</dbReference>
<comment type="subunit">
    <text evidence="2 8">Homodimer.</text>
</comment>
<keyword evidence="6 8" id="KW-0862">Zinc</keyword>
<feature type="active site" description="Proton donor" evidence="8">
    <location>
        <position position="58"/>
    </location>
</feature>
<evidence type="ECO:0000256" key="5">
    <source>
        <dbReference type="ARBA" id="ARBA00022801"/>
    </source>
</evidence>
<evidence type="ECO:0000256" key="2">
    <source>
        <dbReference type="ARBA" id="ARBA00011738"/>
    </source>
</evidence>
<gene>
    <name evidence="8" type="primary">tadA</name>
    <name evidence="10" type="ORF">ESU54_01790</name>
</gene>
<protein>
    <recommendedName>
        <fullName evidence="8">tRNA-specific adenosine deaminase</fullName>
        <ecNumber evidence="8">3.5.4.33</ecNumber>
    </recommendedName>
</protein>
<dbReference type="CDD" id="cd01285">
    <property type="entry name" value="nucleoside_deaminase"/>
    <property type="match status" value="1"/>
</dbReference>
<dbReference type="InterPro" id="IPR016193">
    <property type="entry name" value="Cytidine_deaminase-like"/>
</dbReference>
<dbReference type="PROSITE" id="PS00903">
    <property type="entry name" value="CYT_DCMP_DEAMINASES_1"/>
    <property type="match status" value="1"/>
</dbReference>
<feature type="domain" description="CMP/dCMP-type deaminase" evidence="9">
    <location>
        <begin position="5"/>
        <end position="115"/>
    </location>
</feature>
<sequence>MINPYNDTYFMKRALQEAEAAYEKGEIPIGAVITINNQIIARTHNLTETLNDVTAHAEMQAITSAANYLGGKYLINCTLYVTIEPCQMCAGALFWSQISKIVYGARDEQRGCISLNTKLHPKTVMTGGVMAEEASQLLKRFFIEKRNLN</sequence>